<dbReference type="PANTHER" id="PTHR30606">
    <property type="entry name" value="LIPID A BIOSYNTHESIS LAUROYL ACYLTRANSFERASE"/>
    <property type="match status" value="1"/>
</dbReference>
<proteinExistence type="predicted"/>
<evidence type="ECO:0000256" key="2">
    <source>
        <dbReference type="ARBA" id="ARBA00022475"/>
    </source>
</evidence>
<accession>A0ABM8WLN8</accession>
<keyword evidence="2" id="KW-1003">Cell membrane</keyword>
<keyword evidence="6" id="KW-0012">Acyltransferase</keyword>
<dbReference type="RefSeq" id="WP_224040092.1">
    <property type="nucleotide sequence ID" value="NZ_CAJZAH010000001.1"/>
</dbReference>
<evidence type="ECO:0000256" key="4">
    <source>
        <dbReference type="ARBA" id="ARBA00022679"/>
    </source>
</evidence>
<dbReference type="Pfam" id="PF03279">
    <property type="entry name" value="Lip_A_acyltrans"/>
    <property type="match status" value="1"/>
</dbReference>
<dbReference type="PIRSF" id="PIRSF028561">
    <property type="entry name" value="Ac_Trasf"/>
    <property type="match status" value="1"/>
</dbReference>
<evidence type="ECO:0008006" key="9">
    <source>
        <dbReference type="Google" id="ProtNLM"/>
    </source>
</evidence>
<dbReference type="Proteomes" id="UP000721236">
    <property type="component" value="Unassembled WGS sequence"/>
</dbReference>
<dbReference type="CDD" id="cd07984">
    <property type="entry name" value="LPLAT_LABLAT-like"/>
    <property type="match status" value="1"/>
</dbReference>
<evidence type="ECO:0000256" key="5">
    <source>
        <dbReference type="ARBA" id="ARBA00023136"/>
    </source>
</evidence>
<dbReference type="InterPro" id="IPR014548">
    <property type="entry name" value="Ac_Trasf"/>
</dbReference>
<protein>
    <recommendedName>
        <fullName evidence="9">Acyl-CoA synthetase</fullName>
    </recommendedName>
</protein>
<comment type="caution">
    <text evidence="7">The sequence shown here is derived from an EMBL/GenBank/DDBJ whole genome shotgun (WGS) entry which is preliminary data.</text>
</comment>
<comment type="subcellular location">
    <subcellularLocation>
        <location evidence="1">Cell inner membrane</location>
    </subcellularLocation>
</comment>
<reference evidence="7 8" key="1">
    <citation type="submission" date="2021-08" db="EMBL/GenBank/DDBJ databases">
        <authorList>
            <person name="Peeters C."/>
        </authorList>
    </citation>
    <scope>NUCLEOTIDE SEQUENCE [LARGE SCALE GENOMIC DNA]</scope>
    <source>
        <strain evidence="7 8">LMG 21510</strain>
    </source>
</reference>
<dbReference type="EMBL" id="CAJZAH010000001">
    <property type="protein sequence ID" value="CAG9168313.1"/>
    <property type="molecule type" value="Genomic_DNA"/>
</dbReference>
<dbReference type="InterPro" id="IPR004960">
    <property type="entry name" value="LipA_acyltrans"/>
</dbReference>
<evidence type="ECO:0000256" key="1">
    <source>
        <dbReference type="ARBA" id="ARBA00004533"/>
    </source>
</evidence>
<dbReference type="PANTHER" id="PTHR30606:SF9">
    <property type="entry name" value="LIPID A BIOSYNTHESIS LAUROYLTRANSFERASE"/>
    <property type="match status" value="1"/>
</dbReference>
<name>A0ABM8WLN8_9BURK</name>
<gene>
    <name evidence="7" type="ORF">LMG21510_01031</name>
</gene>
<evidence type="ECO:0000256" key="6">
    <source>
        <dbReference type="ARBA" id="ARBA00023315"/>
    </source>
</evidence>
<keyword evidence="5" id="KW-0472">Membrane</keyword>
<sequence>MKPLSKAPSAGDTDWSRQPERSNTTLLRIMTWISLRLGRRVARLLLRPVVGYFLLCSPAARRASRDYLARALGRPAGWRDVARHMSAFAATIHDRVYLLAGRYDLFDIRVHGEPWIREVVGSGEGAFLMGAHLGSFEVIRAIGRQHPGMRVAVTMYEDNGGRISQALAAVNPLAAQDVIPLGRLDAMLQVRARLQRGYLIGLLADRTIDGRATDPRQPCEFLGAPATFPTGPLRMAAILRQRVVFISGLYRGGNRYDVHFEPIADFTETPAPEREAAVQAALARYVRLLEQQCRDAPYNWFNFYDFWQPPAGQPPAAADAMDDAA</sequence>
<evidence type="ECO:0000256" key="3">
    <source>
        <dbReference type="ARBA" id="ARBA00022519"/>
    </source>
</evidence>
<keyword evidence="4" id="KW-0808">Transferase</keyword>
<organism evidence="7 8">
    <name type="scientific">Cupriavidus respiraculi</name>
    <dbReference type="NCBI Taxonomy" id="195930"/>
    <lineage>
        <taxon>Bacteria</taxon>
        <taxon>Pseudomonadati</taxon>
        <taxon>Pseudomonadota</taxon>
        <taxon>Betaproteobacteria</taxon>
        <taxon>Burkholderiales</taxon>
        <taxon>Burkholderiaceae</taxon>
        <taxon>Cupriavidus</taxon>
    </lineage>
</organism>
<keyword evidence="3" id="KW-0997">Cell inner membrane</keyword>
<keyword evidence="8" id="KW-1185">Reference proteome</keyword>
<evidence type="ECO:0000313" key="8">
    <source>
        <dbReference type="Proteomes" id="UP000721236"/>
    </source>
</evidence>
<evidence type="ECO:0000313" key="7">
    <source>
        <dbReference type="EMBL" id="CAG9168313.1"/>
    </source>
</evidence>